<dbReference type="Proteomes" id="UP000257559">
    <property type="component" value="Chromosome"/>
</dbReference>
<protein>
    <submittedName>
        <fullName evidence="1">Uncharacterized protein</fullName>
    </submittedName>
</protein>
<gene>
    <name evidence="1" type="ORF">NCTC10132_01087</name>
</gene>
<organism evidence="1 2">
    <name type="scientific">Mycoplasmopsis edwardii</name>
    <dbReference type="NCBI Taxonomy" id="53558"/>
    <lineage>
        <taxon>Bacteria</taxon>
        <taxon>Bacillati</taxon>
        <taxon>Mycoplasmatota</taxon>
        <taxon>Mycoplasmoidales</taxon>
        <taxon>Metamycoplasmataceae</taxon>
        <taxon>Mycoplasmopsis</taxon>
    </lineage>
</organism>
<proteinExistence type="predicted"/>
<reference evidence="2" key="1">
    <citation type="submission" date="2018-06" db="EMBL/GenBank/DDBJ databases">
        <authorList>
            <consortium name="Pathogen Informatics"/>
        </authorList>
    </citation>
    <scope>NUCLEOTIDE SEQUENCE [LARGE SCALE GENOMIC DNA]</scope>
    <source>
        <strain evidence="2">NCTC10132</strain>
    </source>
</reference>
<dbReference type="AlphaFoldDB" id="A0A3B0PM59"/>
<evidence type="ECO:0000313" key="1">
    <source>
        <dbReference type="EMBL" id="SYV97719.1"/>
    </source>
</evidence>
<dbReference type="KEGG" id="medw:NCTC10132_01087"/>
<keyword evidence="2" id="KW-1185">Reference proteome</keyword>
<sequence length="112" mass="12501">MNYKKLEAKILAMTDFANEGGDERESNGALAELRNELTKKLANATTVQAQNDLSPLIDENKKLVDKLRRTFQGDILAAKNFLTSAKDKSTVADVTNVINTVQPFKNELAKFW</sequence>
<dbReference type="EMBL" id="LS991951">
    <property type="protein sequence ID" value="SYV97719.1"/>
    <property type="molecule type" value="Genomic_DNA"/>
</dbReference>
<accession>A0A3B0PM59</accession>
<feature type="non-terminal residue" evidence="1">
    <location>
        <position position="112"/>
    </location>
</feature>
<evidence type="ECO:0000313" key="2">
    <source>
        <dbReference type="Proteomes" id="UP000257559"/>
    </source>
</evidence>
<name>A0A3B0PM59_9BACT</name>